<protein>
    <submittedName>
        <fullName evidence="1">Uncharacterized protein</fullName>
    </submittedName>
</protein>
<gene>
    <name evidence="1" type="ORF">TNCV_1197401</name>
</gene>
<reference evidence="1" key="1">
    <citation type="submission" date="2020-08" db="EMBL/GenBank/DDBJ databases">
        <title>Multicomponent nature underlies the extraordinary mechanical properties of spider dragline silk.</title>
        <authorList>
            <person name="Kono N."/>
            <person name="Nakamura H."/>
            <person name="Mori M."/>
            <person name="Yoshida Y."/>
            <person name="Ohtoshi R."/>
            <person name="Malay A.D."/>
            <person name="Moran D.A.P."/>
            <person name="Tomita M."/>
            <person name="Numata K."/>
            <person name="Arakawa K."/>
        </authorList>
    </citation>
    <scope>NUCLEOTIDE SEQUENCE</scope>
</reference>
<dbReference type="EMBL" id="BMAU01021243">
    <property type="protein sequence ID" value="GFY03961.1"/>
    <property type="molecule type" value="Genomic_DNA"/>
</dbReference>
<sequence length="85" mass="9471">MTSAQDRFLALSVRRHTDPQFDRDLATVSGRESPSKQSTDVLQRLTFTIGAQFLNKIEKENDGTNSTANEFRSKLTDIDGIVSPV</sequence>
<name>A0A8X6S1B3_TRICX</name>
<evidence type="ECO:0000313" key="1">
    <source>
        <dbReference type="EMBL" id="GFY03961.1"/>
    </source>
</evidence>
<accession>A0A8X6S1B3</accession>
<evidence type="ECO:0000313" key="2">
    <source>
        <dbReference type="Proteomes" id="UP000887159"/>
    </source>
</evidence>
<comment type="caution">
    <text evidence="1">The sequence shown here is derived from an EMBL/GenBank/DDBJ whole genome shotgun (WGS) entry which is preliminary data.</text>
</comment>
<organism evidence="1 2">
    <name type="scientific">Trichonephila clavipes</name>
    <name type="common">Golden silk orbweaver</name>
    <name type="synonym">Nephila clavipes</name>
    <dbReference type="NCBI Taxonomy" id="2585209"/>
    <lineage>
        <taxon>Eukaryota</taxon>
        <taxon>Metazoa</taxon>
        <taxon>Ecdysozoa</taxon>
        <taxon>Arthropoda</taxon>
        <taxon>Chelicerata</taxon>
        <taxon>Arachnida</taxon>
        <taxon>Araneae</taxon>
        <taxon>Araneomorphae</taxon>
        <taxon>Entelegynae</taxon>
        <taxon>Araneoidea</taxon>
        <taxon>Nephilidae</taxon>
        <taxon>Trichonephila</taxon>
    </lineage>
</organism>
<dbReference type="Proteomes" id="UP000887159">
    <property type="component" value="Unassembled WGS sequence"/>
</dbReference>
<dbReference type="AlphaFoldDB" id="A0A8X6S1B3"/>
<keyword evidence="2" id="KW-1185">Reference proteome</keyword>
<proteinExistence type="predicted"/>